<keyword evidence="3" id="KW-1185">Reference proteome</keyword>
<organism evidence="3 4">
    <name type="scientific">Panagrolaimus davidi</name>
    <dbReference type="NCBI Taxonomy" id="227884"/>
    <lineage>
        <taxon>Eukaryota</taxon>
        <taxon>Metazoa</taxon>
        <taxon>Ecdysozoa</taxon>
        <taxon>Nematoda</taxon>
        <taxon>Chromadorea</taxon>
        <taxon>Rhabditida</taxon>
        <taxon>Tylenchina</taxon>
        <taxon>Panagrolaimomorpha</taxon>
        <taxon>Panagrolaimoidea</taxon>
        <taxon>Panagrolaimidae</taxon>
        <taxon>Panagrolaimus</taxon>
    </lineage>
</organism>
<keyword evidence="1" id="KW-0812">Transmembrane</keyword>
<feature type="transmembrane region" description="Helical" evidence="1">
    <location>
        <begin position="98"/>
        <end position="116"/>
    </location>
</feature>
<keyword evidence="1" id="KW-0472">Membrane</keyword>
<protein>
    <submittedName>
        <fullName evidence="4">Uncharacterized protein</fullName>
    </submittedName>
</protein>
<evidence type="ECO:0000313" key="4">
    <source>
        <dbReference type="WBParaSite" id="PDA_v2.g25723.t1"/>
    </source>
</evidence>
<accession>A0A914Q3C7</accession>
<dbReference type="Proteomes" id="UP000887578">
    <property type="component" value="Unplaced"/>
</dbReference>
<feature type="chain" id="PRO_5037618672" evidence="2">
    <location>
        <begin position="18"/>
        <end position="199"/>
    </location>
</feature>
<reference evidence="4" key="1">
    <citation type="submission" date="2022-11" db="UniProtKB">
        <authorList>
            <consortium name="WormBaseParasite"/>
        </authorList>
    </citation>
    <scope>IDENTIFICATION</scope>
</reference>
<evidence type="ECO:0000256" key="2">
    <source>
        <dbReference type="SAM" id="SignalP"/>
    </source>
</evidence>
<proteinExistence type="predicted"/>
<keyword evidence="2" id="KW-0732">Signal</keyword>
<dbReference type="WBParaSite" id="PDA_v2.g25723.t1">
    <property type="protein sequence ID" value="PDA_v2.g25723.t1"/>
    <property type="gene ID" value="PDA_v2.g25723"/>
</dbReference>
<feature type="transmembrane region" description="Helical" evidence="1">
    <location>
        <begin position="34"/>
        <end position="62"/>
    </location>
</feature>
<name>A0A914Q3C7_9BILA</name>
<keyword evidence="1" id="KW-1133">Transmembrane helix</keyword>
<dbReference type="AlphaFoldDB" id="A0A914Q3C7"/>
<evidence type="ECO:0000313" key="3">
    <source>
        <dbReference type="Proteomes" id="UP000887578"/>
    </source>
</evidence>
<evidence type="ECO:0000256" key="1">
    <source>
        <dbReference type="SAM" id="Phobius"/>
    </source>
</evidence>
<feature type="signal peptide" evidence="2">
    <location>
        <begin position="1"/>
        <end position="17"/>
    </location>
</feature>
<feature type="transmembrane region" description="Helical" evidence="1">
    <location>
        <begin position="137"/>
        <end position="160"/>
    </location>
</feature>
<sequence>MKFSVVLFISIIIGVLTHAPYSNSSTNCPNGFVMTIPALLIGVAGAIVICHVILDTTFIFYGNQYDTEIALSRIYVSITTVWFIGCSLAYNSRIEGQRFLLFFCGFLLYLFFNAVIQFNVFNEREFKENHCKSDSKAVFDIVANVFSLGATVGAVFLNWFKTNKNCSYYTLHELIESFESGRLSNLSVGVDHTWIIKFP</sequence>